<evidence type="ECO:0000313" key="2">
    <source>
        <dbReference type="EMBL" id="RGP57932.1"/>
    </source>
</evidence>
<evidence type="ECO:0000256" key="1">
    <source>
        <dbReference type="SAM" id="SignalP"/>
    </source>
</evidence>
<evidence type="ECO:0008006" key="4">
    <source>
        <dbReference type="Google" id="ProtNLM"/>
    </source>
</evidence>
<dbReference type="InterPro" id="IPR038305">
    <property type="entry name" value="HeLo_sf"/>
</dbReference>
<dbReference type="Proteomes" id="UP000266152">
    <property type="component" value="Unassembled WGS sequence"/>
</dbReference>
<comment type="caution">
    <text evidence="2">The sequence shown here is derived from an EMBL/GenBank/DDBJ whole genome shotgun (WGS) entry which is preliminary data.</text>
</comment>
<feature type="signal peptide" evidence="1">
    <location>
        <begin position="1"/>
        <end position="22"/>
    </location>
</feature>
<reference evidence="2 3" key="1">
    <citation type="journal article" date="2018" name="PLoS Pathog.">
        <title>Evolution of structural diversity of trichothecenes, a family of toxins produced by plant pathogenic and entomopathogenic fungi.</title>
        <authorList>
            <person name="Proctor R.H."/>
            <person name="McCormick S.P."/>
            <person name="Kim H.S."/>
            <person name="Cardoza R.E."/>
            <person name="Stanley A.M."/>
            <person name="Lindo L."/>
            <person name="Kelly A."/>
            <person name="Brown D.W."/>
            <person name="Lee T."/>
            <person name="Vaughan M.M."/>
            <person name="Alexander N.J."/>
            <person name="Busman M."/>
            <person name="Gutierrez S."/>
        </authorList>
    </citation>
    <scope>NUCLEOTIDE SEQUENCE [LARGE SCALE GENOMIC DNA]</scope>
    <source>
        <strain evidence="2 3">NRRL 3299</strain>
    </source>
</reference>
<accession>A0A395RDM3</accession>
<protein>
    <recommendedName>
        <fullName evidence="4">Fungal N-terminal domain-containing protein</fullName>
    </recommendedName>
</protein>
<keyword evidence="3" id="KW-1185">Reference proteome</keyword>
<proteinExistence type="predicted"/>
<keyword evidence="1" id="KW-0732">Signal</keyword>
<evidence type="ECO:0000313" key="3">
    <source>
        <dbReference type="Proteomes" id="UP000266152"/>
    </source>
</evidence>
<gene>
    <name evidence="2" type="ORF">FSPOR_11940</name>
</gene>
<organism evidence="2 3">
    <name type="scientific">Fusarium sporotrichioides</name>
    <dbReference type="NCBI Taxonomy" id="5514"/>
    <lineage>
        <taxon>Eukaryota</taxon>
        <taxon>Fungi</taxon>
        <taxon>Dikarya</taxon>
        <taxon>Ascomycota</taxon>
        <taxon>Pezizomycotina</taxon>
        <taxon>Sordariomycetes</taxon>
        <taxon>Hypocreomycetidae</taxon>
        <taxon>Hypocreales</taxon>
        <taxon>Nectriaceae</taxon>
        <taxon>Fusarium</taxon>
    </lineage>
</organism>
<feature type="chain" id="PRO_5017365427" description="Fungal N-terminal domain-containing protein" evidence="1">
    <location>
        <begin position="23"/>
        <end position="516"/>
    </location>
</feature>
<name>A0A395RDM3_FUSSP</name>
<dbReference type="AlphaFoldDB" id="A0A395RDM3"/>
<sequence length="516" mass="57949">MAEVLGLASSVLSLVTLLTSTAKTYQKLLRMITSSKDISDIQTRVLLERARFETSVQHLSRFREVQELPPRVEPILTALGQRMEMMMDSLHIYICQENKASYKILNRSPRNRQVVEEHLEQLSWLNKNLEAICTELSLKVITQNFENLRKVQQPAFVLATDYETKGTERDGHPLKKDLQDAKILKELATSCGLLLRLRGTDDALFAELCNQFELWKHELDSQRFYQALKTCSRQNLRHDLVLLLYESMLHIGETIAISWNLDNIALEKKPQVLKSLEDFASMSIRVRKAVQDLDQPAAPANTGESEDDKKANAIQTLELVVGTLRDLLPSIVSFSRTCMTLGDYTADADDVKELLEESIKMIGPGSEALSRAAKTQPDDSSLVDTESITEVFYKQAVCLEKWAEKHKQDIKTKLANESPAKFASVADAVERIAYYLDKLPTAVDDQLSNSGASPKDPLDSADQETLASVIKGLETHIQLLVELEPQLESVEALPPYSKISSGPIIDIIRGEIRNIN</sequence>
<dbReference type="Gene3D" id="1.20.120.1020">
    <property type="entry name" value="Prion-inhibition and propagation, HeLo domain"/>
    <property type="match status" value="1"/>
</dbReference>
<dbReference type="EMBL" id="PXOF01000324">
    <property type="protein sequence ID" value="RGP57932.1"/>
    <property type="molecule type" value="Genomic_DNA"/>
</dbReference>